<evidence type="ECO:0000259" key="1">
    <source>
        <dbReference type="PROSITE" id="PS50943"/>
    </source>
</evidence>
<dbReference type="CDD" id="cd00093">
    <property type="entry name" value="HTH_XRE"/>
    <property type="match status" value="1"/>
</dbReference>
<dbReference type="RefSeq" id="WP_099278406.1">
    <property type="nucleotide sequence ID" value="NZ_KZ304976.1"/>
</dbReference>
<name>A0A2G1MCK5_9RHOB</name>
<comment type="caution">
    <text evidence="2">The sequence shown here is derived from an EMBL/GenBank/DDBJ whole genome shotgun (WGS) entry which is preliminary data.</text>
</comment>
<organism evidence="2 3">
    <name type="scientific">Limimaricola cinnabarinus</name>
    <dbReference type="NCBI Taxonomy" id="1125964"/>
    <lineage>
        <taxon>Bacteria</taxon>
        <taxon>Pseudomonadati</taxon>
        <taxon>Pseudomonadota</taxon>
        <taxon>Alphaproteobacteria</taxon>
        <taxon>Rhodobacterales</taxon>
        <taxon>Paracoccaceae</taxon>
        <taxon>Limimaricola</taxon>
    </lineage>
</organism>
<dbReference type="PROSITE" id="PS50943">
    <property type="entry name" value="HTH_CROC1"/>
    <property type="match status" value="1"/>
</dbReference>
<dbReference type="AlphaFoldDB" id="A0A2G1MCK5"/>
<feature type="domain" description="HTH cro/C1-type" evidence="1">
    <location>
        <begin position="7"/>
        <end position="37"/>
    </location>
</feature>
<dbReference type="EMBL" id="NQWH01000036">
    <property type="protein sequence ID" value="PHP26461.1"/>
    <property type="molecule type" value="Genomic_DNA"/>
</dbReference>
<dbReference type="Gene3D" id="1.10.260.40">
    <property type="entry name" value="lambda repressor-like DNA-binding domains"/>
    <property type="match status" value="1"/>
</dbReference>
<accession>A0A2G1MCK5</accession>
<reference evidence="2 3" key="1">
    <citation type="submission" date="2017-08" db="EMBL/GenBank/DDBJ databases">
        <title>Draft Genome Sequence of Loktanella cinnabarina Strain XM1, Isolated from Coastal Surface Water.</title>
        <authorList>
            <person name="Ma R."/>
            <person name="Wang J."/>
            <person name="Wang Q."/>
            <person name="Ma Z."/>
            <person name="Li J."/>
            <person name="Chen L."/>
        </authorList>
    </citation>
    <scope>NUCLEOTIDE SEQUENCE [LARGE SCALE GENOMIC DNA]</scope>
    <source>
        <strain evidence="2 3">XM1</strain>
    </source>
</reference>
<evidence type="ECO:0000313" key="3">
    <source>
        <dbReference type="Proteomes" id="UP000221860"/>
    </source>
</evidence>
<dbReference type="GO" id="GO:0003677">
    <property type="term" value="F:DNA binding"/>
    <property type="evidence" value="ECO:0007669"/>
    <property type="project" value="InterPro"/>
</dbReference>
<dbReference type="SUPFAM" id="SSF47413">
    <property type="entry name" value="lambda repressor-like DNA-binding domains"/>
    <property type="match status" value="1"/>
</dbReference>
<dbReference type="Proteomes" id="UP000221860">
    <property type="component" value="Unassembled WGS sequence"/>
</dbReference>
<keyword evidence="3" id="KW-1185">Reference proteome</keyword>
<sequence length="81" mass="8977">MISIEQVKAARLFLHMDQRQLAELSGVSLPTIQRIENPQFGPTRSSVRIVTAVKEALEKAGIEFLPTTSEAGEGVRLKMQQ</sequence>
<protein>
    <recommendedName>
        <fullName evidence="1">HTH cro/C1-type domain-containing protein</fullName>
    </recommendedName>
</protein>
<gene>
    <name evidence="2" type="ORF">CJ301_16190</name>
</gene>
<dbReference type="Pfam" id="PF01381">
    <property type="entry name" value="HTH_3"/>
    <property type="match status" value="1"/>
</dbReference>
<dbReference type="OrthoDB" id="7206663at2"/>
<dbReference type="InterPro" id="IPR001387">
    <property type="entry name" value="Cro/C1-type_HTH"/>
</dbReference>
<proteinExistence type="predicted"/>
<dbReference type="InterPro" id="IPR010982">
    <property type="entry name" value="Lambda_DNA-bd_dom_sf"/>
</dbReference>
<evidence type="ECO:0000313" key="2">
    <source>
        <dbReference type="EMBL" id="PHP26461.1"/>
    </source>
</evidence>